<evidence type="ECO:0000256" key="6">
    <source>
        <dbReference type="SAM" id="SignalP"/>
    </source>
</evidence>
<dbReference type="Gene3D" id="2.30.30.170">
    <property type="match status" value="6"/>
</dbReference>
<organism evidence="8 9">
    <name type="scientific">Listeria kieliensis</name>
    <dbReference type="NCBI Taxonomy" id="1621700"/>
    <lineage>
        <taxon>Bacteria</taxon>
        <taxon>Bacillati</taxon>
        <taxon>Bacillota</taxon>
        <taxon>Bacilli</taxon>
        <taxon>Bacillales</taxon>
        <taxon>Listeriaceae</taxon>
        <taxon>Listeria</taxon>
    </lineage>
</organism>
<feature type="chain" id="PRO_5017573863" evidence="6">
    <location>
        <begin position="28"/>
        <end position="684"/>
    </location>
</feature>
<keyword evidence="5" id="KW-0961">Cell wall biogenesis/degradation</keyword>
<accession>A0A3D8TWN6</accession>
<gene>
    <name evidence="8" type="ORF">UR08_03135</name>
</gene>
<dbReference type="Pfam" id="PF13457">
    <property type="entry name" value="GW"/>
    <property type="match status" value="6"/>
</dbReference>
<dbReference type="PROSITE" id="PS51780">
    <property type="entry name" value="GW"/>
    <property type="match status" value="6"/>
</dbReference>
<dbReference type="PANTHER" id="PTHR33308">
    <property type="entry name" value="PEPTIDOGLYCAN HYDROLASE FLGJ"/>
    <property type="match status" value="1"/>
</dbReference>
<dbReference type="InterPro" id="IPR025987">
    <property type="entry name" value="GW_dom"/>
</dbReference>
<dbReference type="AlphaFoldDB" id="A0A3D8TWN6"/>
<feature type="domain" description="GW" evidence="7">
    <location>
        <begin position="200"/>
        <end position="278"/>
    </location>
</feature>
<feature type="domain" description="GW" evidence="7">
    <location>
        <begin position="281"/>
        <end position="359"/>
    </location>
</feature>
<feature type="domain" description="GW" evidence="7">
    <location>
        <begin position="445"/>
        <end position="523"/>
    </location>
</feature>
<dbReference type="PANTHER" id="PTHR33308:SF10">
    <property type="entry name" value="EXO-GLUCOSAMINIDASE LYTG"/>
    <property type="match status" value="1"/>
</dbReference>
<sequence length="684" mass="76377">MTKKKVMKIAVTGLILTSSLTMIPAVAPLGEENVAIAATNANQTFINTLAPLAQASQEKYGVLSSITLAQGILESGWGKSELTKKGNNLFGMKGRYNGNYVLMPTLEYVNGKWITINAEFRKYANWQQSVHDHSLLFVNGVSWDKNKYKKVLDAPNYKVAAQELQNAGYATDPGYAAKLINLVETYKLDQYDVLYDSIISESAYSAYAKVTKVSGNAVWTKPYKVKGTSLVGVASNYQNKDIQIVRKATTKRGTYYQFKINGTVVGWIDGKALTFYDKETSNKAFVSRAKITSTSGHTIWTKPYNVYGRSQVARADGYANKEVKIEREAKTAHGTYYQFSINDKVVGWLDKRAFTVYEFDSIISDQKVNLSAQVSQTAGHTAWSNAYKLQGLTKIGPASNYQNKDVTIDQKRKTQHGTYYHFAINGKSTGWLDTRAFKLYDAVQYNKAVNLDAKIVNPTGNAFWTAPYFSTGSKLVTSASTYAGKDVKLLREAKTVRGTYYQVQINGKVIGWLDKKAFKFYSTIKSEVTVNRPAVVTTVAGHAVWSKPYEVVGTTRVNAASVYQNKQVHLLKKAVTDRGTYYQFSIDGKTIGWMDQRAFDLYDNIEYNKAVHLTGTVTNAVGNAAWTEPYKALGTKLINQATAYQNKRVTIIREAKTSRSTYYQFQIDGKTIGWLDKRAFTNVK</sequence>
<proteinExistence type="predicted"/>
<protein>
    <submittedName>
        <fullName evidence="8">N-acetylmuramoyl-L-alanine amidase</fullName>
    </submittedName>
</protein>
<comment type="subcellular location">
    <subcellularLocation>
        <location evidence="1">Secreted</location>
    </subcellularLocation>
</comment>
<evidence type="ECO:0000256" key="1">
    <source>
        <dbReference type="ARBA" id="ARBA00004613"/>
    </source>
</evidence>
<dbReference type="EMBL" id="LARY01000001">
    <property type="protein sequence ID" value="RDX02524.1"/>
    <property type="molecule type" value="Genomic_DNA"/>
</dbReference>
<dbReference type="RefSeq" id="WP_115752207.1">
    <property type="nucleotide sequence ID" value="NZ_LARY01000001.1"/>
</dbReference>
<evidence type="ECO:0000313" key="8">
    <source>
        <dbReference type="EMBL" id="RDX02524.1"/>
    </source>
</evidence>
<dbReference type="PRINTS" id="PR01002">
    <property type="entry name" value="FLGFLGJ"/>
</dbReference>
<dbReference type="InterPro" id="IPR051056">
    <property type="entry name" value="Glycosyl_Hydrolase_73"/>
</dbReference>
<comment type="caution">
    <text evidence="8">The sequence shown here is derived from an EMBL/GenBank/DDBJ whole genome shotgun (WGS) entry which is preliminary data.</text>
</comment>
<dbReference type="NCBIfam" id="NF033202">
    <property type="entry name" value="GW_glycos_SH3"/>
    <property type="match status" value="6"/>
</dbReference>
<dbReference type="InterPro" id="IPR038200">
    <property type="entry name" value="GW_dom_sf"/>
</dbReference>
<evidence type="ECO:0000256" key="5">
    <source>
        <dbReference type="ARBA" id="ARBA00023316"/>
    </source>
</evidence>
<dbReference type="GO" id="GO:0071555">
    <property type="term" value="P:cell wall organization"/>
    <property type="evidence" value="ECO:0007669"/>
    <property type="project" value="UniProtKB-KW"/>
</dbReference>
<reference evidence="9" key="1">
    <citation type="submission" date="2015-04" db="EMBL/GenBank/DDBJ databases">
        <authorList>
            <person name="Schardt J."/>
            <person name="Mueller-Herbst S."/>
            <person name="Scherer S."/>
            <person name="Huptas C."/>
        </authorList>
    </citation>
    <scope>NUCLEOTIDE SEQUENCE [LARGE SCALE GENOMIC DNA]</scope>
    <source>
        <strain evidence="9">Kiel-L1</strain>
    </source>
</reference>
<keyword evidence="4" id="KW-0378">Hydrolase</keyword>
<evidence type="ECO:0000256" key="2">
    <source>
        <dbReference type="ARBA" id="ARBA00022525"/>
    </source>
</evidence>
<dbReference type="SUPFAM" id="SSF82057">
    <property type="entry name" value="Prokaryotic SH3-related domain"/>
    <property type="match status" value="6"/>
</dbReference>
<dbReference type="Pfam" id="PF01832">
    <property type="entry name" value="Glucosaminidase"/>
    <property type="match status" value="1"/>
</dbReference>
<dbReference type="SMART" id="SM00047">
    <property type="entry name" value="LYZ2"/>
    <property type="match status" value="1"/>
</dbReference>
<dbReference type="Gene3D" id="4.10.80.30">
    <property type="entry name" value="DNA polymerase, domain 6"/>
    <property type="match status" value="1"/>
</dbReference>
<dbReference type="GO" id="GO:0005576">
    <property type="term" value="C:extracellular region"/>
    <property type="evidence" value="ECO:0007669"/>
    <property type="project" value="UniProtKB-SubCell"/>
</dbReference>
<keyword evidence="3 6" id="KW-0732">Signal</keyword>
<keyword evidence="2" id="KW-0964">Secreted</keyword>
<feature type="domain" description="GW" evidence="7">
    <location>
        <begin position="526"/>
        <end position="604"/>
    </location>
</feature>
<evidence type="ECO:0000313" key="9">
    <source>
        <dbReference type="Proteomes" id="UP000257055"/>
    </source>
</evidence>
<dbReference type="GO" id="GO:0004040">
    <property type="term" value="F:amidase activity"/>
    <property type="evidence" value="ECO:0007669"/>
    <property type="project" value="InterPro"/>
</dbReference>
<evidence type="ECO:0000256" key="4">
    <source>
        <dbReference type="ARBA" id="ARBA00022801"/>
    </source>
</evidence>
<dbReference type="Proteomes" id="UP000257055">
    <property type="component" value="Unassembled WGS sequence"/>
</dbReference>
<evidence type="ECO:0000256" key="3">
    <source>
        <dbReference type="ARBA" id="ARBA00022729"/>
    </source>
</evidence>
<feature type="domain" description="GW" evidence="7">
    <location>
        <begin position="364"/>
        <end position="442"/>
    </location>
</feature>
<feature type="signal peptide" evidence="6">
    <location>
        <begin position="1"/>
        <end position="27"/>
    </location>
</feature>
<dbReference type="Gene3D" id="1.10.530.10">
    <property type="match status" value="1"/>
</dbReference>
<name>A0A3D8TWN6_9LIST</name>
<keyword evidence="9" id="KW-1185">Reference proteome</keyword>
<evidence type="ECO:0000259" key="7">
    <source>
        <dbReference type="PROSITE" id="PS51780"/>
    </source>
</evidence>
<feature type="domain" description="GW" evidence="7">
    <location>
        <begin position="607"/>
        <end position="684"/>
    </location>
</feature>
<dbReference type="InterPro" id="IPR002901">
    <property type="entry name" value="MGlyc_endo_b_GlcNAc-like_dom"/>
</dbReference>